<dbReference type="PANTHER" id="PTHR31859">
    <property type="entry name" value="TETRATRICOPEPTIDE REPEAT PROTEIN 39 FAMILY MEMBER"/>
    <property type="match status" value="1"/>
</dbReference>
<evidence type="ECO:0000313" key="2">
    <source>
        <dbReference type="EMBL" id="RWS06183.1"/>
    </source>
</evidence>
<dbReference type="AlphaFoldDB" id="A0A3S3PQC3"/>
<dbReference type="PANTHER" id="PTHR31859:SF9">
    <property type="entry name" value="TETRATRICOPEPTIDE REPEAT PROTEIN 39B"/>
    <property type="match status" value="1"/>
</dbReference>
<protein>
    <submittedName>
        <fullName evidence="1">Tetratricopeptide repeat protein 39B-like protein</fullName>
    </submittedName>
</protein>
<dbReference type="EMBL" id="NCKU01003162">
    <property type="protein sequence ID" value="RWS08049.1"/>
    <property type="molecule type" value="Genomic_DNA"/>
</dbReference>
<dbReference type="Gene3D" id="1.25.40.10">
    <property type="entry name" value="Tetratricopeptide repeat domain"/>
    <property type="match status" value="1"/>
</dbReference>
<reference evidence="1" key="2">
    <citation type="submission" date="2018-11" db="EMBL/GenBank/DDBJ databases">
        <title>Trombidioid mite genomics.</title>
        <authorList>
            <person name="Dong X."/>
        </authorList>
    </citation>
    <scope>NUCLEOTIDE SEQUENCE</scope>
    <source>
        <strain evidence="1">UoL-WK</strain>
    </source>
</reference>
<dbReference type="InterPro" id="IPR011990">
    <property type="entry name" value="TPR-like_helical_dom_sf"/>
</dbReference>
<dbReference type="SMART" id="SM00028">
    <property type="entry name" value="TPR"/>
    <property type="match status" value="3"/>
</dbReference>
<evidence type="ECO:0000313" key="1">
    <source>
        <dbReference type="EMBL" id="RWS06177.1"/>
    </source>
</evidence>
<dbReference type="SUPFAM" id="SSF48452">
    <property type="entry name" value="TPR-like"/>
    <property type="match status" value="1"/>
</dbReference>
<evidence type="ECO:0000313" key="4">
    <source>
        <dbReference type="Proteomes" id="UP000285301"/>
    </source>
</evidence>
<keyword evidence="4" id="KW-1185">Reference proteome</keyword>
<reference evidence="1 4" key="1">
    <citation type="journal article" date="2018" name="Gigascience">
        <title>Genomes of trombidid mites reveal novel predicted allergens and laterally-transferred genes associated with secondary metabolism.</title>
        <authorList>
            <person name="Dong X."/>
            <person name="Chaisiri K."/>
            <person name="Xia D."/>
            <person name="Armstrong S.D."/>
            <person name="Fang Y."/>
            <person name="Donnelly M.J."/>
            <person name="Kadowaki T."/>
            <person name="McGarry J.W."/>
            <person name="Darby A.C."/>
            <person name="Makepeace B.L."/>
        </authorList>
    </citation>
    <scope>NUCLEOTIDE SEQUENCE [LARGE SCALE GENOMIC DNA]</scope>
    <source>
        <strain evidence="1">UoL-WK</strain>
    </source>
</reference>
<comment type="caution">
    <text evidence="1">The sequence shown here is derived from an EMBL/GenBank/DDBJ whole genome shotgun (WGS) entry which is preliminary data.</text>
</comment>
<dbReference type="InterPro" id="IPR019734">
    <property type="entry name" value="TPR_rpt"/>
</dbReference>
<dbReference type="Pfam" id="PF10300">
    <property type="entry name" value="Iml2-TPR_39"/>
    <property type="match status" value="1"/>
</dbReference>
<dbReference type="Proteomes" id="UP000285301">
    <property type="component" value="Unassembled WGS sequence"/>
</dbReference>
<dbReference type="EMBL" id="NCKU01004294">
    <property type="protein sequence ID" value="RWS06177.1"/>
    <property type="molecule type" value="Genomic_DNA"/>
</dbReference>
<evidence type="ECO:0000313" key="3">
    <source>
        <dbReference type="EMBL" id="RWS08049.1"/>
    </source>
</evidence>
<name>A0A3S3PQC3_9ACAR</name>
<organism evidence="1 4">
    <name type="scientific">Dinothrombium tinctorium</name>
    <dbReference type="NCBI Taxonomy" id="1965070"/>
    <lineage>
        <taxon>Eukaryota</taxon>
        <taxon>Metazoa</taxon>
        <taxon>Ecdysozoa</taxon>
        <taxon>Arthropoda</taxon>
        <taxon>Chelicerata</taxon>
        <taxon>Arachnida</taxon>
        <taxon>Acari</taxon>
        <taxon>Acariformes</taxon>
        <taxon>Trombidiformes</taxon>
        <taxon>Prostigmata</taxon>
        <taxon>Anystina</taxon>
        <taxon>Parasitengona</taxon>
        <taxon>Trombidioidea</taxon>
        <taxon>Trombidiidae</taxon>
        <taxon>Dinothrombium</taxon>
    </lineage>
</organism>
<sequence>MMMMSAKETDLTLNSAVKEGFIRKVDNGFGNRVDREANKIFDLFYANKFDEVYARCDEKINSSLMHSHAKTFISFLYALLTLESNEIARGKEAIEQTLQFCEKKRKSKSFMQSVSSFVWKNDVDKYTDSEVHAELVYAECQIMIGLLTFFGDQNIVSLIKAALKITSSNQNFKFCQTILNERTIWQSPEVKMHFESGVCNGIGIFNLVVSMMPKKILKLLTFVGFSGDKNLALEMIKRSTEIKEGLRSRVSAMSIQGFALYFEQLMGLCEIDSKWIDEITYDLKSRFPNGVFVLFFSGKHYLLKGEPDKAINEFTECIALQDSWKQIHNICNWDLVWCYALKNDWENAAKHAMILREECAYSPATNEYQFAVFKMMQMEYEKRSDLKNVIKDSIKSVVKLKKRYAGKTIPQEKFICTRAAQYAENEREPLVVLMELFYVWNVFAMTSDSKSLIDPLLQKIDNKLIELRSKKTINDEIALLTLVKGVLLRNLGAYDAAENCFKFMIEMEDDIQRDTYIVPHSSLELGITHLKAGKYDQAEECLEKTKSGYEKFLNESVVSLRVTAALRRLHQLRNKA</sequence>
<dbReference type="EMBL" id="NCKU01004288">
    <property type="protein sequence ID" value="RWS06183.1"/>
    <property type="molecule type" value="Genomic_DNA"/>
</dbReference>
<proteinExistence type="predicted"/>
<dbReference type="InterPro" id="IPR019412">
    <property type="entry name" value="IML2/TPR_39"/>
</dbReference>
<gene>
    <name evidence="1" type="ORF">B4U79_06437</name>
    <name evidence="2" type="ORF">B4U79_07820</name>
    <name evidence="3" type="ORF">B4U79_15004</name>
</gene>
<accession>A0A3S3PQC3</accession>
<dbReference type="OrthoDB" id="6421628at2759"/>